<dbReference type="AlphaFoldDB" id="A0A0A6VDF6"/>
<dbReference type="STRING" id="363870.NG54_08135"/>
<keyword evidence="3" id="KW-1003">Cell membrane</keyword>
<feature type="transmembrane region" description="Helical" evidence="7">
    <location>
        <begin position="167"/>
        <end position="185"/>
    </location>
</feature>
<evidence type="ECO:0000256" key="4">
    <source>
        <dbReference type="ARBA" id="ARBA00022692"/>
    </source>
</evidence>
<evidence type="ECO:0000256" key="1">
    <source>
        <dbReference type="ARBA" id="ARBA00004651"/>
    </source>
</evidence>
<comment type="caution">
    <text evidence="9">The sequence shown here is derived from an EMBL/GenBank/DDBJ whole genome shotgun (WGS) entry which is preliminary data.</text>
</comment>
<feature type="transmembrane region" description="Helical" evidence="7">
    <location>
        <begin position="74"/>
        <end position="91"/>
    </location>
</feature>
<dbReference type="GO" id="GO:0022857">
    <property type="term" value="F:transmembrane transporter activity"/>
    <property type="evidence" value="ECO:0007669"/>
    <property type="project" value="InterPro"/>
</dbReference>
<keyword evidence="2" id="KW-0813">Transport</keyword>
<comment type="subcellular location">
    <subcellularLocation>
        <location evidence="1">Cell membrane</location>
        <topology evidence="1">Multi-pass membrane protein</topology>
    </subcellularLocation>
</comment>
<feature type="transmembrane region" description="Helical" evidence="7">
    <location>
        <begin position="97"/>
        <end position="117"/>
    </location>
</feature>
<feature type="transmembrane region" description="Helical" evidence="7">
    <location>
        <begin position="392"/>
        <end position="413"/>
    </location>
</feature>
<keyword evidence="5 7" id="KW-1133">Transmembrane helix</keyword>
<name>A0A0A6VDF6_9BACI</name>
<sequence length="426" mass="48102">MRIRDWDQNLKVRLFGESLMNFTFWMSFPFLTIYFTKAFGNGIAGILLIASQVFSVVANLLGGFYADRYGRKRMMTISALSQGISFIIFAFANSPWFHSSILSFICFTTISIFSSIYSPASQAMVADVVDEKHRSHVFSVFYVSLNITVVVSPILGGIFFTYYRFELLTFCGLSCIILAALLTRFTRETTPKTTHTIQSLNTWYNTLLNQVKHYQVILYDKVFLLFIFAGVLVAQTFMQLDFVLPVYTNKVFQEGALLNAGMIHLHFSSAQFFGFILSENGLVVAVLTITITKWISQFPHKNIFILSSLLYAISIFLFGIWNSSWGFIASMLLFSFAELIVTGIQQSFVSILAPDHMRAQYFAAASLRNTIGKMLAPISIPLVGWIGFSGTFAILSCLAIISAIIYIIMFKLYDQKHKRIITNGNN</sequence>
<evidence type="ECO:0000259" key="8">
    <source>
        <dbReference type="PROSITE" id="PS50850"/>
    </source>
</evidence>
<evidence type="ECO:0000256" key="5">
    <source>
        <dbReference type="ARBA" id="ARBA00022989"/>
    </source>
</evidence>
<feature type="domain" description="Major facilitator superfamily (MFS) profile" evidence="8">
    <location>
        <begin position="1"/>
        <end position="414"/>
    </location>
</feature>
<dbReference type="GO" id="GO:0005886">
    <property type="term" value="C:plasma membrane"/>
    <property type="evidence" value="ECO:0007669"/>
    <property type="project" value="UniProtKB-SubCell"/>
</dbReference>
<reference evidence="9 10" key="1">
    <citation type="submission" date="2014-10" db="EMBL/GenBank/DDBJ databases">
        <title>Draft genome of phytase producing Bacillus ginsengihumi strain M2.11.</title>
        <authorList>
            <person name="Toymentseva A."/>
            <person name="Boulygina E.A."/>
            <person name="Kazakov S.V."/>
            <person name="Kayumov I."/>
            <person name="Suleimanova A.D."/>
            <person name="Mardanova A.M."/>
            <person name="Maria S.N."/>
            <person name="Sergey M.Y."/>
            <person name="Sharipova M.R."/>
        </authorList>
    </citation>
    <scope>NUCLEOTIDE SEQUENCE [LARGE SCALE GENOMIC DNA]</scope>
    <source>
        <strain evidence="9 10">M2.11</strain>
    </source>
</reference>
<dbReference type="PANTHER" id="PTHR23517">
    <property type="entry name" value="RESISTANCE PROTEIN MDTM, PUTATIVE-RELATED-RELATED"/>
    <property type="match status" value="1"/>
</dbReference>
<dbReference type="CDD" id="cd17329">
    <property type="entry name" value="MFS_MdtH_MDR_like"/>
    <property type="match status" value="1"/>
</dbReference>
<evidence type="ECO:0000256" key="2">
    <source>
        <dbReference type="ARBA" id="ARBA00022448"/>
    </source>
</evidence>
<feature type="transmembrane region" description="Helical" evidence="7">
    <location>
        <begin position="12"/>
        <end position="36"/>
    </location>
</feature>
<dbReference type="EMBL" id="JRUN01000019">
    <property type="protein sequence ID" value="KHD85616.1"/>
    <property type="molecule type" value="Genomic_DNA"/>
</dbReference>
<feature type="transmembrane region" description="Helical" evidence="7">
    <location>
        <begin position="365"/>
        <end position="386"/>
    </location>
</feature>
<feature type="transmembrane region" description="Helical" evidence="7">
    <location>
        <begin position="303"/>
        <end position="321"/>
    </location>
</feature>
<evidence type="ECO:0000313" key="9">
    <source>
        <dbReference type="EMBL" id="KHD85616.1"/>
    </source>
</evidence>
<evidence type="ECO:0000313" key="10">
    <source>
        <dbReference type="Proteomes" id="UP000030588"/>
    </source>
</evidence>
<dbReference type="Pfam" id="PF07690">
    <property type="entry name" value="MFS_1"/>
    <property type="match status" value="2"/>
</dbReference>
<dbReference type="PANTHER" id="PTHR23517:SF3">
    <property type="entry name" value="INTEGRAL MEMBRANE TRANSPORT PROTEIN"/>
    <property type="match status" value="1"/>
</dbReference>
<proteinExistence type="predicted"/>
<feature type="transmembrane region" description="Helical" evidence="7">
    <location>
        <begin position="222"/>
        <end position="240"/>
    </location>
</feature>
<dbReference type="Proteomes" id="UP000030588">
    <property type="component" value="Unassembled WGS sequence"/>
</dbReference>
<protein>
    <submittedName>
        <fullName evidence="9">MFS transporter</fullName>
    </submittedName>
</protein>
<dbReference type="RefSeq" id="WP_035354303.1">
    <property type="nucleotide sequence ID" value="NZ_JRUN01000019.1"/>
</dbReference>
<feature type="transmembrane region" description="Helical" evidence="7">
    <location>
        <begin position="42"/>
        <end position="62"/>
    </location>
</feature>
<evidence type="ECO:0000256" key="7">
    <source>
        <dbReference type="SAM" id="Phobius"/>
    </source>
</evidence>
<organism evidence="9 10">
    <name type="scientific">Heyndrickxia ginsengihumi</name>
    <dbReference type="NCBI Taxonomy" id="363870"/>
    <lineage>
        <taxon>Bacteria</taxon>
        <taxon>Bacillati</taxon>
        <taxon>Bacillota</taxon>
        <taxon>Bacilli</taxon>
        <taxon>Bacillales</taxon>
        <taxon>Bacillaceae</taxon>
        <taxon>Heyndrickxia</taxon>
    </lineage>
</organism>
<dbReference type="InterPro" id="IPR020846">
    <property type="entry name" value="MFS_dom"/>
</dbReference>
<feature type="transmembrane region" description="Helical" evidence="7">
    <location>
        <begin position="137"/>
        <end position="161"/>
    </location>
</feature>
<dbReference type="InterPro" id="IPR036259">
    <property type="entry name" value="MFS_trans_sf"/>
</dbReference>
<dbReference type="Gene3D" id="1.20.1250.20">
    <property type="entry name" value="MFS general substrate transporter like domains"/>
    <property type="match status" value="1"/>
</dbReference>
<evidence type="ECO:0000256" key="6">
    <source>
        <dbReference type="ARBA" id="ARBA00023136"/>
    </source>
</evidence>
<dbReference type="InterPro" id="IPR005829">
    <property type="entry name" value="Sugar_transporter_CS"/>
</dbReference>
<keyword evidence="4 7" id="KW-0812">Transmembrane</keyword>
<feature type="transmembrane region" description="Helical" evidence="7">
    <location>
        <begin position="327"/>
        <end position="353"/>
    </location>
</feature>
<feature type="transmembrane region" description="Helical" evidence="7">
    <location>
        <begin position="272"/>
        <end position="291"/>
    </location>
</feature>
<evidence type="ECO:0000256" key="3">
    <source>
        <dbReference type="ARBA" id="ARBA00022475"/>
    </source>
</evidence>
<dbReference type="InterPro" id="IPR011701">
    <property type="entry name" value="MFS"/>
</dbReference>
<dbReference type="InterPro" id="IPR050171">
    <property type="entry name" value="MFS_Transporters"/>
</dbReference>
<dbReference type="PROSITE" id="PS00216">
    <property type="entry name" value="SUGAR_TRANSPORT_1"/>
    <property type="match status" value="1"/>
</dbReference>
<accession>A0A0A6VDF6</accession>
<dbReference type="OrthoDB" id="9793283at2"/>
<gene>
    <name evidence="9" type="ORF">NG54_08135</name>
</gene>
<keyword evidence="6 7" id="KW-0472">Membrane</keyword>
<dbReference type="SUPFAM" id="SSF103473">
    <property type="entry name" value="MFS general substrate transporter"/>
    <property type="match status" value="1"/>
</dbReference>
<dbReference type="PROSITE" id="PS50850">
    <property type="entry name" value="MFS"/>
    <property type="match status" value="1"/>
</dbReference>